<dbReference type="EMBL" id="KK787898">
    <property type="protein sequence ID" value="KDO38522.1"/>
    <property type="molecule type" value="Genomic_DNA"/>
</dbReference>
<evidence type="ECO:0000313" key="4">
    <source>
        <dbReference type="Proteomes" id="UP000027120"/>
    </source>
</evidence>
<dbReference type="SMR" id="A0A067DHN7"/>
<sequence>HFELKIWICVSVDFGERQIMTKIINSITGENQSNLDPDRLQKVLRDSFNGKRYLLVMDYVWNEDLEAWRKFKSLLLGGANGSKILVTTRSRKVASIMGTKGGSTGYNLQGLPFEDCLSLFMKCACKEERDKHPNLIKIAKEIVKKCGGILLAVKTLGSLLYDSTDEHFWEYVRDNEIWRLEQKESGILPALRLSYDQLPPHLKQCVAYCSIFPKDFEFDSYSLLFYFKMHDLMHDLALLVAKDEFLVVNSDCQSIPKRVRHLSFAVANASRNDFSSLLSDLGRVRTIFFSTDDEKTSQSFIESCISKS</sequence>
<organism evidence="3 4">
    <name type="scientific">Citrus sinensis</name>
    <name type="common">Sweet orange</name>
    <name type="synonym">Citrus aurantium var. sinensis</name>
    <dbReference type="NCBI Taxonomy" id="2711"/>
    <lineage>
        <taxon>Eukaryota</taxon>
        <taxon>Viridiplantae</taxon>
        <taxon>Streptophyta</taxon>
        <taxon>Embryophyta</taxon>
        <taxon>Tracheophyta</taxon>
        <taxon>Spermatophyta</taxon>
        <taxon>Magnoliopsida</taxon>
        <taxon>eudicotyledons</taxon>
        <taxon>Gunneridae</taxon>
        <taxon>Pentapetalae</taxon>
        <taxon>rosids</taxon>
        <taxon>malvids</taxon>
        <taxon>Sapindales</taxon>
        <taxon>Rutaceae</taxon>
        <taxon>Aurantioideae</taxon>
        <taxon>Citrus</taxon>
    </lineage>
</organism>
<dbReference type="InterPro" id="IPR027417">
    <property type="entry name" value="P-loop_NTPase"/>
</dbReference>
<dbReference type="SUPFAM" id="SSF52540">
    <property type="entry name" value="P-loop containing nucleoside triphosphate hydrolases"/>
    <property type="match status" value="1"/>
</dbReference>
<feature type="domain" description="NB-ARC" evidence="2">
    <location>
        <begin position="1"/>
        <end position="128"/>
    </location>
</feature>
<dbReference type="Gene3D" id="3.40.50.300">
    <property type="entry name" value="P-loop containing nucleotide triphosphate hydrolases"/>
    <property type="match status" value="1"/>
</dbReference>
<gene>
    <name evidence="3" type="ORF">CISIN_1g039430mg</name>
</gene>
<keyword evidence="1" id="KW-0611">Plant defense</keyword>
<protein>
    <recommendedName>
        <fullName evidence="2">NB-ARC domain-containing protein</fullName>
    </recommendedName>
</protein>
<evidence type="ECO:0000259" key="2">
    <source>
        <dbReference type="Pfam" id="PF00931"/>
    </source>
</evidence>
<evidence type="ECO:0000313" key="3">
    <source>
        <dbReference type="EMBL" id="KDO38522.1"/>
    </source>
</evidence>
<dbReference type="InterPro" id="IPR002182">
    <property type="entry name" value="NB-ARC"/>
</dbReference>
<evidence type="ECO:0000256" key="1">
    <source>
        <dbReference type="ARBA" id="ARBA00022821"/>
    </source>
</evidence>
<dbReference type="PANTHER" id="PTHR36766">
    <property type="entry name" value="PLANT BROAD-SPECTRUM MILDEW RESISTANCE PROTEIN RPW8"/>
    <property type="match status" value="1"/>
</dbReference>
<dbReference type="STRING" id="2711.A0A067DHN7"/>
<reference evidence="3 4" key="1">
    <citation type="submission" date="2014-04" db="EMBL/GenBank/DDBJ databases">
        <authorList>
            <consortium name="International Citrus Genome Consortium"/>
            <person name="Gmitter F."/>
            <person name="Chen C."/>
            <person name="Farmerie W."/>
            <person name="Harkins T."/>
            <person name="Desany B."/>
            <person name="Mohiuddin M."/>
            <person name="Kodira C."/>
            <person name="Borodovsky M."/>
            <person name="Lomsadze A."/>
            <person name="Burns P."/>
            <person name="Jenkins J."/>
            <person name="Prochnik S."/>
            <person name="Shu S."/>
            <person name="Chapman J."/>
            <person name="Pitluck S."/>
            <person name="Schmutz J."/>
            <person name="Rokhsar D."/>
        </authorList>
    </citation>
    <scope>NUCLEOTIDE SEQUENCE</scope>
</reference>
<dbReference type="Proteomes" id="UP000027120">
    <property type="component" value="Unassembled WGS sequence"/>
</dbReference>
<dbReference type="InterPro" id="IPR042197">
    <property type="entry name" value="Apaf_helical"/>
</dbReference>
<accession>A0A067DHN7</accession>
<proteinExistence type="predicted"/>
<dbReference type="Pfam" id="PF00931">
    <property type="entry name" value="NB-ARC"/>
    <property type="match status" value="1"/>
</dbReference>
<dbReference type="PANTHER" id="PTHR36766:SF61">
    <property type="entry name" value="NB-ARC DOMAIN DISEASE RESISTANCE PROTEIN"/>
    <property type="match status" value="1"/>
</dbReference>
<keyword evidence="4" id="KW-1185">Reference proteome</keyword>
<dbReference type="GO" id="GO:0043531">
    <property type="term" value="F:ADP binding"/>
    <property type="evidence" value="ECO:0007669"/>
    <property type="project" value="InterPro"/>
</dbReference>
<feature type="non-terminal residue" evidence="3">
    <location>
        <position position="1"/>
    </location>
</feature>
<dbReference type="Gene3D" id="1.10.8.430">
    <property type="entry name" value="Helical domain of apoptotic protease-activating factors"/>
    <property type="match status" value="1"/>
</dbReference>
<name>A0A067DHN7_CITSI</name>
<dbReference type="AlphaFoldDB" id="A0A067DHN7"/>
<dbReference type="GO" id="GO:0006952">
    <property type="term" value="P:defense response"/>
    <property type="evidence" value="ECO:0007669"/>
    <property type="project" value="UniProtKB-KW"/>
</dbReference>